<keyword evidence="7" id="KW-0496">Mitochondrion</keyword>
<proteinExistence type="inferred from homology"/>
<comment type="caution">
    <text evidence="10">The sequence shown here is derived from an EMBL/GenBank/DDBJ whole genome shotgun (WGS) entry which is preliminary data.</text>
</comment>
<evidence type="ECO:0000256" key="6">
    <source>
        <dbReference type="ARBA" id="ARBA00022989"/>
    </source>
</evidence>
<feature type="transmembrane region" description="Helical" evidence="9">
    <location>
        <begin position="7"/>
        <end position="32"/>
    </location>
</feature>
<dbReference type="Proteomes" id="UP001165060">
    <property type="component" value="Unassembled WGS sequence"/>
</dbReference>
<keyword evidence="5" id="KW-0029">Amino-acid transport</keyword>
<keyword evidence="3" id="KW-0813">Transport</keyword>
<sequence>MQLPVRLIAHCSASFLSAIATVCVFGSLPALLDPSPPPPFAATVLAGGSRHDQRRFPGRFRANLEAFSPLLLLASERTLRGYQRDVRAALEAGAGGGGGDGELWRKLAFVRAAISEDTDAVLPPPFRMSGFVVYNSPVAIFTMVAPTPAALAFGNFANQSFNAAVNYFNRNAAAPMSGSALALSSGAAVGSAMAVALAMSTFIARRFPPAAAAGLLRWVAFPSSVIASGLNCLVVRAPELSTGIPVLDSSGSPVAPSVTAAKRAVGATVLSRALLPAPCFVLPPLLLGTAFRGVVGRSPHLATPIAAFALIVGFGIGLPACCAIAPQVVEVDARELEREFWVDGEGRPRKEGEKLYYNRGI</sequence>
<accession>A0ABQ6NA63</accession>
<dbReference type="Pfam" id="PF03820">
    <property type="entry name" value="SFXNs"/>
    <property type="match status" value="1"/>
</dbReference>
<evidence type="ECO:0000256" key="7">
    <source>
        <dbReference type="ARBA" id="ARBA00023128"/>
    </source>
</evidence>
<comment type="subcellular location">
    <subcellularLocation>
        <location evidence="1">Mitochondrion membrane</location>
        <topology evidence="1">Multi-pass membrane protein</topology>
    </subcellularLocation>
</comment>
<keyword evidence="6 9" id="KW-1133">Transmembrane helix</keyword>
<dbReference type="InterPro" id="IPR004686">
    <property type="entry name" value="Mtc"/>
</dbReference>
<keyword evidence="8 9" id="KW-0472">Membrane</keyword>
<evidence type="ECO:0000313" key="10">
    <source>
        <dbReference type="EMBL" id="GMI51738.1"/>
    </source>
</evidence>
<organism evidence="10 11">
    <name type="scientific">Tetraparma gracilis</name>
    <dbReference type="NCBI Taxonomy" id="2962635"/>
    <lineage>
        <taxon>Eukaryota</taxon>
        <taxon>Sar</taxon>
        <taxon>Stramenopiles</taxon>
        <taxon>Ochrophyta</taxon>
        <taxon>Bolidophyceae</taxon>
        <taxon>Parmales</taxon>
        <taxon>Triparmaceae</taxon>
        <taxon>Tetraparma</taxon>
    </lineage>
</organism>
<evidence type="ECO:0000256" key="4">
    <source>
        <dbReference type="ARBA" id="ARBA00022692"/>
    </source>
</evidence>
<evidence type="ECO:0000313" key="11">
    <source>
        <dbReference type="Proteomes" id="UP001165060"/>
    </source>
</evidence>
<dbReference type="PANTHER" id="PTHR11153:SF8">
    <property type="entry name" value="SIDEROFLEXIN-1"/>
    <property type="match status" value="1"/>
</dbReference>
<evidence type="ECO:0000256" key="3">
    <source>
        <dbReference type="ARBA" id="ARBA00022448"/>
    </source>
</evidence>
<keyword evidence="4 9" id="KW-0812">Transmembrane</keyword>
<evidence type="ECO:0000256" key="9">
    <source>
        <dbReference type="SAM" id="Phobius"/>
    </source>
</evidence>
<name>A0ABQ6NA63_9STRA</name>
<feature type="transmembrane region" description="Helical" evidence="9">
    <location>
        <begin position="273"/>
        <end position="295"/>
    </location>
</feature>
<evidence type="ECO:0000256" key="2">
    <source>
        <dbReference type="ARBA" id="ARBA00005974"/>
    </source>
</evidence>
<feature type="transmembrane region" description="Helical" evidence="9">
    <location>
        <begin position="180"/>
        <end position="203"/>
    </location>
</feature>
<dbReference type="EMBL" id="BRYB01006200">
    <property type="protein sequence ID" value="GMI51738.1"/>
    <property type="molecule type" value="Genomic_DNA"/>
</dbReference>
<evidence type="ECO:0000256" key="5">
    <source>
        <dbReference type="ARBA" id="ARBA00022970"/>
    </source>
</evidence>
<keyword evidence="11" id="KW-1185">Reference proteome</keyword>
<dbReference type="PANTHER" id="PTHR11153">
    <property type="entry name" value="SIDEROFLEXIN"/>
    <property type="match status" value="1"/>
</dbReference>
<reference evidence="10 11" key="1">
    <citation type="journal article" date="2023" name="Commun. Biol.">
        <title>Genome analysis of Parmales, the sister group of diatoms, reveals the evolutionary specialization of diatoms from phago-mixotrophs to photoautotrophs.</title>
        <authorList>
            <person name="Ban H."/>
            <person name="Sato S."/>
            <person name="Yoshikawa S."/>
            <person name="Yamada K."/>
            <person name="Nakamura Y."/>
            <person name="Ichinomiya M."/>
            <person name="Sato N."/>
            <person name="Blanc-Mathieu R."/>
            <person name="Endo H."/>
            <person name="Kuwata A."/>
            <person name="Ogata H."/>
        </authorList>
    </citation>
    <scope>NUCLEOTIDE SEQUENCE [LARGE SCALE GENOMIC DNA]</scope>
</reference>
<evidence type="ECO:0000256" key="8">
    <source>
        <dbReference type="ARBA" id="ARBA00023136"/>
    </source>
</evidence>
<comment type="similarity">
    <text evidence="2">Belongs to the sideroflexin family.</text>
</comment>
<feature type="transmembrane region" description="Helical" evidence="9">
    <location>
        <begin position="307"/>
        <end position="329"/>
    </location>
</feature>
<protein>
    <submittedName>
        <fullName evidence="10">Uncharacterized protein</fullName>
    </submittedName>
</protein>
<evidence type="ECO:0000256" key="1">
    <source>
        <dbReference type="ARBA" id="ARBA00004225"/>
    </source>
</evidence>
<feature type="transmembrane region" description="Helical" evidence="9">
    <location>
        <begin position="215"/>
        <end position="237"/>
    </location>
</feature>
<gene>
    <name evidence="10" type="ORF">TeGR_g2551</name>
</gene>